<comment type="similarity">
    <text evidence="1 6">Belongs to the polypeptide deformylase family.</text>
</comment>
<dbReference type="GO" id="GO:0042586">
    <property type="term" value="F:peptide deformylase activity"/>
    <property type="evidence" value="ECO:0007669"/>
    <property type="project" value="UniProtKB-UniRule"/>
</dbReference>
<dbReference type="CDD" id="cd00487">
    <property type="entry name" value="Pep_deformylase"/>
    <property type="match status" value="1"/>
</dbReference>
<dbReference type="NCBIfam" id="NF001159">
    <property type="entry name" value="PRK00150.1-3"/>
    <property type="match status" value="1"/>
</dbReference>
<dbReference type="SUPFAM" id="SSF56420">
    <property type="entry name" value="Peptide deformylase"/>
    <property type="match status" value="1"/>
</dbReference>
<dbReference type="PANTHER" id="PTHR10458">
    <property type="entry name" value="PEPTIDE DEFORMYLASE"/>
    <property type="match status" value="1"/>
</dbReference>
<dbReference type="PRINTS" id="PR01576">
    <property type="entry name" value="PDEFORMYLASE"/>
</dbReference>
<dbReference type="Gene3D" id="3.90.45.10">
    <property type="entry name" value="Peptide deformylase"/>
    <property type="match status" value="1"/>
</dbReference>
<name>A0A7X9FRG4_9DELT</name>
<dbReference type="PANTHER" id="PTHR10458:SF22">
    <property type="entry name" value="PEPTIDE DEFORMYLASE"/>
    <property type="match status" value="1"/>
</dbReference>
<comment type="caution">
    <text evidence="7">The sequence shown here is derived from an EMBL/GenBank/DDBJ whole genome shotgun (WGS) entry which is preliminary data.</text>
</comment>
<gene>
    <name evidence="6 7" type="primary">def</name>
    <name evidence="7" type="ORF">GYA55_04890</name>
</gene>
<dbReference type="HAMAP" id="MF_00163">
    <property type="entry name" value="Pep_deformylase"/>
    <property type="match status" value="1"/>
</dbReference>
<evidence type="ECO:0000313" key="7">
    <source>
        <dbReference type="EMBL" id="NMC62486.1"/>
    </source>
</evidence>
<dbReference type="EMBL" id="JAAZON010000205">
    <property type="protein sequence ID" value="NMC62486.1"/>
    <property type="molecule type" value="Genomic_DNA"/>
</dbReference>
<sequence length="168" mass="18960">MSLKKIYVYPEEVLRGQSEAVAEIDGEIKTLSEDMLQTMYHGIGIGLAAPQIGVQKRVIVVDVSEDGKQPMVLINPEIIEKEGIVRSDEGCLSVPGFREIVNRNKQVLVRAVDIDGNPLEIEAEGLLSRCIQHEIDHLNGILFIDHLSRIKKEMFKRWVKKQKSELSE</sequence>
<comment type="function">
    <text evidence="6">Removes the formyl group from the N-terminal Met of newly synthesized proteins. Requires at least a dipeptide for an efficient rate of reaction. N-terminal L-methionine is a prerequisite for activity but the enzyme has broad specificity at other positions.</text>
</comment>
<feature type="binding site" evidence="6">
    <location>
        <position position="133"/>
    </location>
    <ligand>
        <name>Fe cation</name>
        <dbReference type="ChEBI" id="CHEBI:24875"/>
    </ligand>
</feature>
<keyword evidence="3 6" id="KW-0378">Hydrolase</keyword>
<comment type="cofactor">
    <cofactor evidence="6">
        <name>Fe(2+)</name>
        <dbReference type="ChEBI" id="CHEBI:29033"/>
    </cofactor>
    <text evidence="6">Binds 1 Fe(2+) ion.</text>
</comment>
<organism evidence="7 8">
    <name type="scientific">SAR324 cluster bacterium</name>
    <dbReference type="NCBI Taxonomy" id="2024889"/>
    <lineage>
        <taxon>Bacteria</taxon>
        <taxon>Deltaproteobacteria</taxon>
        <taxon>SAR324 cluster</taxon>
    </lineage>
</organism>
<dbReference type="EC" id="3.5.1.88" evidence="6"/>
<protein>
    <recommendedName>
        <fullName evidence="6">Peptide deformylase</fullName>
        <shortName evidence="6">PDF</shortName>
        <ecNumber evidence="6">3.5.1.88</ecNumber>
    </recommendedName>
    <alternativeName>
        <fullName evidence="6">Polypeptide deformylase</fullName>
    </alternativeName>
</protein>
<evidence type="ECO:0000256" key="6">
    <source>
        <dbReference type="HAMAP-Rule" id="MF_00163"/>
    </source>
</evidence>
<evidence type="ECO:0000256" key="4">
    <source>
        <dbReference type="ARBA" id="ARBA00022917"/>
    </source>
</evidence>
<keyword evidence="2 6" id="KW-0479">Metal-binding</keyword>
<proteinExistence type="inferred from homology"/>
<evidence type="ECO:0000256" key="5">
    <source>
        <dbReference type="ARBA" id="ARBA00023004"/>
    </source>
</evidence>
<dbReference type="Pfam" id="PF01327">
    <property type="entry name" value="Pep_deformylase"/>
    <property type="match status" value="1"/>
</dbReference>
<evidence type="ECO:0000313" key="8">
    <source>
        <dbReference type="Proteomes" id="UP000524246"/>
    </source>
</evidence>
<dbReference type="InterPro" id="IPR023635">
    <property type="entry name" value="Peptide_deformylase"/>
</dbReference>
<feature type="binding site" evidence="6">
    <location>
        <position position="91"/>
    </location>
    <ligand>
        <name>Fe cation</name>
        <dbReference type="ChEBI" id="CHEBI:24875"/>
    </ligand>
</feature>
<dbReference type="GO" id="GO:0046872">
    <property type="term" value="F:metal ion binding"/>
    <property type="evidence" value="ECO:0007669"/>
    <property type="project" value="UniProtKB-KW"/>
</dbReference>
<keyword evidence="4 6" id="KW-0648">Protein biosynthesis</keyword>
<dbReference type="AlphaFoldDB" id="A0A7X9FRG4"/>
<comment type="catalytic activity">
    <reaction evidence="6">
        <text>N-terminal N-formyl-L-methionyl-[peptide] + H2O = N-terminal L-methionyl-[peptide] + formate</text>
        <dbReference type="Rhea" id="RHEA:24420"/>
        <dbReference type="Rhea" id="RHEA-COMP:10639"/>
        <dbReference type="Rhea" id="RHEA-COMP:10640"/>
        <dbReference type="ChEBI" id="CHEBI:15377"/>
        <dbReference type="ChEBI" id="CHEBI:15740"/>
        <dbReference type="ChEBI" id="CHEBI:49298"/>
        <dbReference type="ChEBI" id="CHEBI:64731"/>
        <dbReference type="EC" id="3.5.1.88"/>
    </reaction>
</comment>
<dbReference type="Proteomes" id="UP000524246">
    <property type="component" value="Unassembled WGS sequence"/>
</dbReference>
<dbReference type="InterPro" id="IPR036821">
    <property type="entry name" value="Peptide_deformylase_sf"/>
</dbReference>
<feature type="binding site" evidence="6">
    <location>
        <position position="137"/>
    </location>
    <ligand>
        <name>Fe cation</name>
        <dbReference type="ChEBI" id="CHEBI:24875"/>
    </ligand>
</feature>
<evidence type="ECO:0000256" key="3">
    <source>
        <dbReference type="ARBA" id="ARBA00022801"/>
    </source>
</evidence>
<reference evidence="7 8" key="1">
    <citation type="journal article" date="2020" name="Biotechnol. Biofuels">
        <title>New insights from the biogas microbiome by comprehensive genome-resolved metagenomics of nearly 1600 species originating from multiple anaerobic digesters.</title>
        <authorList>
            <person name="Campanaro S."/>
            <person name="Treu L."/>
            <person name="Rodriguez-R L.M."/>
            <person name="Kovalovszki A."/>
            <person name="Ziels R.M."/>
            <person name="Maus I."/>
            <person name="Zhu X."/>
            <person name="Kougias P.G."/>
            <person name="Basile A."/>
            <person name="Luo G."/>
            <person name="Schluter A."/>
            <person name="Konstantinidis K.T."/>
            <person name="Angelidaki I."/>
        </authorList>
    </citation>
    <scope>NUCLEOTIDE SEQUENCE [LARGE SCALE GENOMIC DNA]</scope>
    <source>
        <strain evidence="7">AS27yjCOA_65</strain>
    </source>
</reference>
<evidence type="ECO:0000256" key="2">
    <source>
        <dbReference type="ARBA" id="ARBA00022723"/>
    </source>
</evidence>
<dbReference type="PIRSF" id="PIRSF004749">
    <property type="entry name" value="Pep_def"/>
    <property type="match status" value="1"/>
</dbReference>
<evidence type="ECO:0000256" key="1">
    <source>
        <dbReference type="ARBA" id="ARBA00010759"/>
    </source>
</evidence>
<dbReference type="NCBIfam" id="TIGR00079">
    <property type="entry name" value="pept_deformyl"/>
    <property type="match status" value="1"/>
</dbReference>
<dbReference type="GO" id="GO:0006412">
    <property type="term" value="P:translation"/>
    <property type="evidence" value="ECO:0007669"/>
    <property type="project" value="UniProtKB-UniRule"/>
</dbReference>
<feature type="active site" evidence="6">
    <location>
        <position position="134"/>
    </location>
</feature>
<keyword evidence="5 6" id="KW-0408">Iron</keyword>
<dbReference type="FunFam" id="3.90.45.10:FF:000005">
    <property type="entry name" value="Peptide deformylase"/>
    <property type="match status" value="1"/>
</dbReference>
<accession>A0A7X9FRG4</accession>